<evidence type="ECO:0000256" key="1">
    <source>
        <dbReference type="SAM" id="MobiDB-lite"/>
    </source>
</evidence>
<dbReference type="AlphaFoldDB" id="A0A654IP78"/>
<reference evidence="3" key="1">
    <citation type="submission" date="2019-11" db="EMBL/GenBank/DDBJ databases">
        <authorList>
            <person name="Falquet L."/>
            <person name="Falquet L."/>
        </authorList>
    </citation>
    <scope>NUCLEOTIDE SEQUENCE</scope>
    <source>
        <strain evidence="3">14/OD_0535</strain>
    </source>
</reference>
<feature type="compositionally biased region" description="Basic and acidic residues" evidence="1">
    <location>
        <begin position="40"/>
        <end position="59"/>
    </location>
</feature>
<keyword evidence="2" id="KW-0732">Signal</keyword>
<organism evidence="3">
    <name type="scientific">Mycoplasma feriruminatoris</name>
    <dbReference type="NCBI Taxonomy" id="1179777"/>
    <lineage>
        <taxon>Bacteria</taxon>
        <taxon>Bacillati</taxon>
        <taxon>Mycoplasmatota</taxon>
        <taxon>Mollicutes</taxon>
        <taxon>Mycoplasmataceae</taxon>
        <taxon>Mycoplasma</taxon>
    </lineage>
</organism>
<feature type="chain" id="PRO_5025046860" description="Lipoprotein" evidence="2">
    <location>
        <begin position="23"/>
        <end position="257"/>
    </location>
</feature>
<dbReference type="PROSITE" id="PS51257">
    <property type="entry name" value="PROKAR_LIPOPROTEIN"/>
    <property type="match status" value="1"/>
</dbReference>
<gene>
    <name evidence="3" type="ORF">MF5583_00664</name>
</gene>
<accession>A0A654IP78</accession>
<evidence type="ECO:0000313" key="3">
    <source>
        <dbReference type="EMBL" id="VZS00556.1"/>
    </source>
</evidence>
<dbReference type="EMBL" id="LR739236">
    <property type="protein sequence ID" value="VZS00556.1"/>
    <property type="molecule type" value="Genomic_DNA"/>
</dbReference>
<name>A0A654IP78_9MOLU</name>
<dbReference type="NCBIfam" id="TIGR02167">
    <property type="entry name" value="Liste_lipo_26"/>
    <property type="match status" value="1"/>
</dbReference>
<sequence length="257" mass="29817">MKKILTTLTSFTLIATSTILVASCKINTSDKKIKQLTNKPDSKIKEEENKTPESKKDMSQGDQPQNEVEKGNLAHNNFGSNNNIFSSIEDEKDFIQEYYKYWDGINKKDSPHVFNPNNPNEIFILGFEKESGNKGGIKLKKIPKNVNKVPKILPRNITSLEGAFKDNENEKIDGIEFWNTSNIKNMYQTFYGAKKFNQDISGWDTRNVEDMNYMFFDAENFKRDLSKWSVPKAFYLNNFDKYSGIQDKEELRPKFKK</sequence>
<proteinExistence type="predicted"/>
<dbReference type="Pfam" id="PF03382">
    <property type="entry name" value="DUF285"/>
    <property type="match status" value="1"/>
</dbReference>
<protein>
    <recommendedName>
        <fullName evidence="4">Lipoprotein</fullName>
    </recommendedName>
</protein>
<dbReference type="InterPro" id="IPR005046">
    <property type="entry name" value="DUF285"/>
</dbReference>
<evidence type="ECO:0008006" key="4">
    <source>
        <dbReference type="Google" id="ProtNLM"/>
    </source>
</evidence>
<dbReference type="InterPro" id="IPR011889">
    <property type="entry name" value="Liste_lipo_26"/>
</dbReference>
<feature type="region of interest" description="Disordered" evidence="1">
    <location>
        <begin position="35"/>
        <end position="76"/>
    </location>
</feature>
<feature type="signal peptide" evidence="2">
    <location>
        <begin position="1"/>
        <end position="22"/>
    </location>
</feature>
<evidence type="ECO:0000256" key="2">
    <source>
        <dbReference type="SAM" id="SignalP"/>
    </source>
</evidence>